<comment type="caution">
    <text evidence="7">The sequence shown here is derived from an EMBL/GenBank/DDBJ whole genome shotgun (WGS) entry which is preliminary data.</text>
</comment>
<organism evidence="7 8">
    <name type="scientific">Thermogemmatispora tikiterensis</name>
    <dbReference type="NCBI Taxonomy" id="1825093"/>
    <lineage>
        <taxon>Bacteria</taxon>
        <taxon>Bacillati</taxon>
        <taxon>Chloroflexota</taxon>
        <taxon>Ktedonobacteria</taxon>
        <taxon>Thermogemmatisporales</taxon>
        <taxon>Thermogemmatisporaceae</taxon>
        <taxon>Thermogemmatispora</taxon>
    </lineage>
</organism>
<dbReference type="SUPFAM" id="SSF50249">
    <property type="entry name" value="Nucleic acid-binding proteins"/>
    <property type="match status" value="1"/>
</dbReference>
<dbReference type="Proteomes" id="UP000248706">
    <property type="component" value="Unassembled WGS sequence"/>
</dbReference>
<dbReference type="GO" id="GO:0003743">
    <property type="term" value="F:translation initiation factor activity"/>
    <property type="evidence" value="ECO:0007669"/>
    <property type="project" value="UniProtKB-UniRule"/>
</dbReference>
<comment type="function">
    <text evidence="4">One of the essential components for the initiation of protein synthesis. Stabilizes the binding of IF-2 and IF-3 on the 30S subunit to which N-formylmethionyl-tRNA(fMet) subsequently binds. Helps modulate mRNA selection, yielding the 30S pre-initiation complex (PIC). Upon addition of the 50S ribosomal subunit IF-1, IF-2 and IF-3 are released leaving the mature 70S translation initiation complex.</text>
</comment>
<keyword evidence="4" id="KW-0694">RNA-binding</keyword>
<dbReference type="NCBIfam" id="TIGR00008">
    <property type="entry name" value="infA"/>
    <property type="match status" value="1"/>
</dbReference>
<comment type="subunit">
    <text evidence="4">Component of the 30S ribosomal translation pre-initiation complex which assembles on the 30S ribosome in the order IF-2 and IF-3, IF-1 and N-formylmethionyl-tRNA(fMet); mRNA recruitment can occur at any time during PIC assembly.</text>
</comment>
<dbReference type="PROSITE" id="PS50832">
    <property type="entry name" value="S1_IF1_TYPE"/>
    <property type="match status" value="1"/>
</dbReference>
<keyword evidence="2 4" id="KW-0396">Initiation factor</keyword>
<dbReference type="HAMAP" id="MF_00075">
    <property type="entry name" value="IF_1"/>
    <property type="match status" value="1"/>
</dbReference>
<dbReference type="Pfam" id="PF01176">
    <property type="entry name" value="eIF-1a"/>
    <property type="match status" value="1"/>
</dbReference>
<dbReference type="Gene3D" id="2.40.50.140">
    <property type="entry name" value="Nucleic acid-binding proteins"/>
    <property type="match status" value="1"/>
</dbReference>
<dbReference type="GO" id="GO:0019843">
    <property type="term" value="F:rRNA binding"/>
    <property type="evidence" value="ECO:0007669"/>
    <property type="project" value="UniProtKB-UniRule"/>
</dbReference>
<dbReference type="CDD" id="cd04451">
    <property type="entry name" value="S1_IF1"/>
    <property type="match status" value="1"/>
</dbReference>
<gene>
    <name evidence="4" type="primary">infA</name>
    <name evidence="7" type="ORF">A4R35_17350</name>
</gene>
<dbReference type="FunFam" id="2.40.50.140:FF:000002">
    <property type="entry name" value="Translation initiation factor IF-1"/>
    <property type="match status" value="1"/>
</dbReference>
<keyword evidence="4" id="KW-0699">rRNA-binding</keyword>
<evidence type="ECO:0000313" key="8">
    <source>
        <dbReference type="Proteomes" id="UP000248706"/>
    </source>
</evidence>
<keyword evidence="8" id="KW-1185">Reference proteome</keyword>
<dbReference type="SMART" id="SM00316">
    <property type="entry name" value="S1"/>
    <property type="match status" value="1"/>
</dbReference>
<evidence type="ECO:0000256" key="5">
    <source>
        <dbReference type="NCBIfam" id="TIGR00008"/>
    </source>
</evidence>
<dbReference type="OrthoDB" id="9803250at2"/>
<reference evidence="7 8" key="1">
    <citation type="submission" date="2016-08" db="EMBL/GenBank/DDBJ databases">
        <title>Analysis of Carbohydrate Active Enzymes in Thermogemmatispora T81 Reveals Carbohydrate Degradation Ability.</title>
        <authorList>
            <person name="Tomazini A."/>
            <person name="Lal S."/>
            <person name="Stott M."/>
            <person name="Henrissat B."/>
            <person name="Polikarpov I."/>
            <person name="Sparling R."/>
            <person name="Levin D.B."/>
        </authorList>
    </citation>
    <scope>NUCLEOTIDE SEQUENCE [LARGE SCALE GENOMIC DNA]</scope>
    <source>
        <strain evidence="7 8">T81</strain>
    </source>
</reference>
<comment type="similarity">
    <text evidence="1 4">Belongs to the IF-1 family.</text>
</comment>
<dbReference type="InterPro" id="IPR004368">
    <property type="entry name" value="TIF_IF1"/>
</dbReference>
<sequence>MPKKDEIEVEGEVTEALPNAMFRVKVDENHEVLATLSGRIRMNFVRIVPGDRVKVVLSPYDLTRGRITWRVKP</sequence>
<dbReference type="EMBL" id="MCIF01000002">
    <property type="protein sequence ID" value="RAQ97309.1"/>
    <property type="molecule type" value="Genomic_DNA"/>
</dbReference>
<evidence type="ECO:0000313" key="7">
    <source>
        <dbReference type="EMBL" id="RAQ97309.1"/>
    </source>
</evidence>
<dbReference type="RefSeq" id="WP_112431578.1">
    <property type="nucleotide sequence ID" value="NZ_MCIF01000002.1"/>
</dbReference>
<dbReference type="InterPro" id="IPR003029">
    <property type="entry name" value="S1_domain"/>
</dbReference>
<dbReference type="PANTHER" id="PTHR33370">
    <property type="entry name" value="TRANSLATION INITIATION FACTOR IF-1, CHLOROPLASTIC"/>
    <property type="match status" value="1"/>
</dbReference>
<name>A0A328VJQ0_9CHLR</name>
<evidence type="ECO:0000256" key="1">
    <source>
        <dbReference type="ARBA" id="ARBA00010939"/>
    </source>
</evidence>
<dbReference type="GO" id="GO:0005829">
    <property type="term" value="C:cytosol"/>
    <property type="evidence" value="ECO:0007669"/>
    <property type="project" value="TreeGrafter"/>
</dbReference>
<keyword evidence="3 4" id="KW-0648">Protein biosynthesis</keyword>
<dbReference type="GO" id="GO:0043022">
    <property type="term" value="F:ribosome binding"/>
    <property type="evidence" value="ECO:0007669"/>
    <property type="project" value="UniProtKB-UniRule"/>
</dbReference>
<evidence type="ECO:0000256" key="3">
    <source>
        <dbReference type="ARBA" id="ARBA00022917"/>
    </source>
</evidence>
<protein>
    <recommendedName>
        <fullName evidence="4 5">Translation initiation factor IF-1</fullName>
    </recommendedName>
</protein>
<evidence type="ECO:0000256" key="4">
    <source>
        <dbReference type="HAMAP-Rule" id="MF_00075"/>
    </source>
</evidence>
<keyword evidence="4" id="KW-0963">Cytoplasm</keyword>
<accession>A0A328VJQ0</accession>
<comment type="subcellular location">
    <subcellularLocation>
        <location evidence="4">Cytoplasm</location>
    </subcellularLocation>
</comment>
<evidence type="ECO:0000256" key="2">
    <source>
        <dbReference type="ARBA" id="ARBA00022540"/>
    </source>
</evidence>
<evidence type="ECO:0000259" key="6">
    <source>
        <dbReference type="PROSITE" id="PS50832"/>
    </source>
</evidence>
<proteinExistence type="inferred from homology"/>
<feature type="domain" description="S1-like" evidence="6">
    <location>
        <begin position="1"/>
        <end position="72"/>
    </location>
</feature>
<dbReference type="AlphaFoldDB" id="A0A328VJQ0"/>
<dbReference type="PANTHER" id="PTHR33370:SF1">
    <property type="entry name" value="TRANSLATION INITIATION FACTOR IF-1, CHLOROPLASTIC"/>
    <property type="match status" value="1"/>
</dbReference>
<dbReference type="InterPro" id="IPR012340">
    <property type="entry name" value="NA-bd_OB-fold"/>
</dbReference>
<dbReference type="InterPro" id="IPR006196">
    <property type="entry name" value="RNA-binding_domain_S1_IF1"/>
</dbReference>